<organism evidence="5 6">
    <name type="scientific">Paracoccidioides brasiliensis</name>
    <dbReference type="NCBI Taxonomy" id="121759"/>
    <lineage>
        <taxon>Eukaryota</taxon>
        <taxon>Fungi</taxon>
        <taxon>Dikarya</taxon>
        <taxon>Ascomycota</taxon>
        <taxon>Pezizomycotina</taxon>
        <taxon>Eurotiomycetes</taxon>
        <taxon>Eurotiomycetidae</taxon>
        <taxon>Onygenales</taxon>
        <taxon>Ajellomycetaceae</taxon>
        <taxon>Paracoccidioides</taxon>
    </lineage>
</organism>
<evidence type="ECO:0000313" key="6">
    <source>
        <dbReference type="Proteomes" id="UP000242814"/>
    </source>
</evidence>
<dbReference type="GO" id="GO:0035091">
    <property type="term" value="F:phosphatidylinositol binding"/>
    <property type="evidence" value="ECO:0007669"/>
    <property type="project" value="InterPro"/>
</dbReference>
<name>A0A1D2JAQ1_PARBR</name>
<dbReference type="InterPro" id="IPR002014">
    <property type="entry name" value="VHS_dom"/>
</dbReference>
<dbReference type="SUPFAM" id="SSF48464">
    <property type="entry name" value="ENTH/VHS domain"/>
    <property type="match status" value="1"/>
</dbReference>
<feature type="region of interest" description="Disordered" evidence="4">
    <location>
        <begin position="293"/>
        <end position="526"/>
    </location>
</feature>
<dbReference type="Gene3D" id="1.20.58.160">
    <property type="match status" value="1"/>
</dbReference>
<dbReference type="InterPro" id="IPR038425">
    <property type="entry name" value="GAT_sf"/>
</dbReference>
<accession>A0A1D2JAQ1</accession>
<reference evidence="5 6" key="1">
    <citation type="submission" date="2016-06" db="EMBL/GenBank/DDBJ databases">
        <authorList>
            <person name="Kjaerup R.B."/>
            <person name="Dalgaard T.S."/>
            <person name="Juul-Madsen H.R."/>
        </authorList>
    </citation>
    <scope>NUCLEOTIDE SEQUENCE [LARGE SCALE GENOMIC DNA]</scope>
    <source>
        <strain evidence="5 6">Pb300</strain>
    </source>
</reference>
<dbReference type="OrthoDB" id="5393057at2759"/>
<dbReference type="GO" id="GO:0016192">
    <property type="term" value="P:vesicle-mediated transport"/>
    <property type="evidence" value="ECO:0007669"/>
    <property type="project" value="UniProtKB-ARBA"/>
</dbReference>
<dbReference type="VEuPathDB" id="FungiDB:PABG_06004"/>
<feature type="compositionally biased region" description="Polar residues" evidence="4">
    <location>
        <begin position="300"/>
        <end position="310"/>
    </location>
</feature>
<dbReference type="SUPFAM" id="SSF89009">
    <property type="entry name" value="GAT-like domain"/>
    <property type="match status" value="1"/>
</dbReference>
<dbReference type="Proteomes" id="UP000242814">
    <property type="component" value="Unassembled WGS sequence"/>
</dbReference>
<evidence type="ECO:0000256" key="2">
    <source>
        <dbReference type="ARBA" id="ARBA00022448"/>
    </source>
</evidence>
<keyword evidence="3" id="KW-0653">Protein transport</keyword>
<protein>
    <submittedName>
        <fullName evidence="5">Uncharacterized protein</fullName>
    </submittedName>
</protein>
<evidence type="ECO:0000256" key="1">
    <source>
        <dbReference type="ARBA" id="ARBA00011446"/>
    </source>
</evidence>
<dbReference type="PROSITE" id="PS50179">
    <property type="entry name" value="VHS"/>
    <property type="match status" value="1"/>
</dbReference>
<comment type="subunit">
    <text evidence="1">Component of the ESCRT-0 complex composed of HSE1 and VPS27.</text>
</comment>
<evidence type="ECO:0000256" key="4">
    <source>
        <dbReference type="SAM" id="MobiDB-lite"/>
    </source>
</evidence>
<dbReference type="CDD" id="cd21383">
    <property type="entry name" value="GAT_GGA_Tom1-like"/>
    <property type="match status" value="1"/>
</dbReference>
<dbReference type="EMBL" id="LZYO01000232">
    <property type="protein sequence ID" value="ODH24421.1"/>
    <property type="molecule type" value="Genomic_DNA"/>
</dbReference>
<feature type="compositionally biased region" description="Low complexity" evidence="4">
    <location>
        <begin position="456"/>
        <end position="469"/>
    </location>
</feature>
<sequence>MRTILTGLRRLSHHPAQSVFRSSSHPESPEAIILTEVNAFCESGGPNNTGDEFLHLPAIVEAAESSPNAAKEAANLIRHVLSNPSSKKGYRQYNAVMLIRILVDNPGETFSRNFDAKFVSIIRDLLRDGRDMSVQQVLRETLEYLAVQKSNDPHLAPLVQMWKKEKEKFERTTGVSAGPWVQPQISGQHDNYVTHPHRNGVLPTPDELSARISEANTSASLLLQLVQSTPSTEFYKNDLLREFSQRCQAAARSIQEYINASNPAPDEDTMLTLIETNDKLAVAMSKYQRAALVARKHTSRMQPNPNDPNATLQQPEQPETQQPHPQPLPPPDQVRNTDAQTAKRSGPLFSMSLRNLSKYLPDKHPQTDHQSQYQQPHHPSQTPQTPPSNLSRIATTKTTPPSAVSPVNTTLPQPPFSSTAPTSKGYRPSPPPNTTPSNPTYQYNSSDFQVENPFADTHSSSHFDNNSDNGSHHGTRTWDTSRTRNLGADTQPITSSTYYPNTGDGLPDSNMAAARGPDSVPGTLTGAEARTLSATERFYGALAGRKG</sequence>
<dbReference type="GO" id="GO:0043130">
    <property type="term" value="F:ubiquitin binding"/>
    <property type="evidence" value="ECO:0007669"/>
    <property type="project" value="InterPro"/>
</dbReference>
<feature type="compositionally biased region" description="Polar residues" evidence="4">
    <location>
        <begin position="389"/>
        <end position="422"/>
    </location>
</feature>
<evidence type="ECO:0000256" key="3">
    <source>
        <dbReference type="ARBA" id="ARBA00022927"/>
    </source>
</evidence>
<dbReference type="InterPro" id="IPR004152">
    <property type="entry name" value="GAT_dom"/>
</dbReference>
<dbReference type="GO" id="GO:0007034">
    <property type="term" value="P:vacuolar transport"/>
    <property type="evidence" value="ECO:0007669"/>
    <property type="project" value="UniProtKB-ARBA"/>
</dbReference>
<dbReference type="GO" id="GO:0015031">
    <property type="term" value="P:protein transport"/>
    <property type="evidence" value="ECO:0007669"/>
    <property type="project" value="UniProtKB-KW"/>
</dbReference>
<evidence type="ECO:0000313" key="5">
    <source>
        <dbReference type="EMBL" id="ODH24421.1"/>
    </source>
</evidence>
<feature type="compositionally biased region" description="Polar residues" evidence="4">
    <location>
        <begin position="491"/>
        <end position="500"/>
    </location>
</feature>
<feature type="compositionally biased region" description="Low complexity" evidence="4">
    <location>
        <begin position="369"/>
        <end position="383"/>
    </location>
</feature>
<dbReference type="Gene3D" id="1.25.40.90">
    <property type="match status" value="1"/>
</dbReference>
<keyword evidence="2" id="KW-0813">Transport</keyword>
<dbReference type="AlphaFoldDB" id="A0A1D2JAQ1"/>
<feature type="compositionally biased region" description="Low complexity" evidence="4">
    <location>
        <begin position="311"/>
        <end position="323"/>
    </location>
</feature>
<proteinExistence type="predicted"/>
<comment type="caution">
    <text evidence="5">The sequence shown here is derived from an EMBL/GenBank/DDBJ whole genome shotgun (WGS) entry which is preliminary data.</text>
</comment>
<dbReference type="PROSITE" id="PS50909">
    <property type="entry name" value="GAT"/>
    <property type="match status" value="1"/>
</dbReference>
<dbReference type="VEuPathDB" id="FungiDB:PADG_06710"/>
<dbReference type="InterPro" id="IPR008942">
    <property type="entry name" value="ENTH_VHS"/>
</dbReference>
<gene>
    <name evidence="5" type="ORF">ACO22_05317</name>
</gene>
<feature type="compositionally biased region" description="Polar residues" evidence="4">
    <location>
        <begin position="334"/>
        <end position="343"/>
    </location>
</feature>
<dbReference type="Pfam" id="PF03127">
    <property type="entry name" value="GAT"/>
    <property type="match status" value="1"/>
</dbReference>